<dbReference type="InterPro" id="IPR023213">
    <property type="entry name" value="CAT-like_dom_sf"/>
</dbReference>
<dbReference type="InterPro" id="IPR000873">
    <property type="entry name" value="AMP-dep_synth/lig_dom"/>
</dbReference>
<dbReference type="FunFam" id="3.30.300.30:FF:000010">
    <property type="entry name" value="Enterobactin synthetase component F"/>
    <property type="match status" value="1"/>
</dbReference>
<dbReference type="Pfam" id="PF00668">
    <property type="entry name" value="Condensation"/>
    <property type="match status" value="1"/>
</dbReference>
<dbReference type="Gene3D" id="3.30.559.10">
    <property type="entry name" value="Chloramphenicol acetyltransferase-like domain"/>
    <property type="match status" value="1"/>
</dbReference>
<dbReference type="GO" id="GO:0005829">
    <property type="term" value="C:cytosol"/>
    <property type="evidence" value="ECO:0007669"/>
    <property type="project" value="TreeGrafter"/>
</dbReference>
<sequence>MPENNAGSREAALAAARQALLQKRIQGVTVAAAPRGIPRRPDRERAPVSFAQQRLWFIDQLAPGNPSYNIPTPVRVQGPLDAAAMERAVGEMVRRQDALRTTLRPDEAGTPVQHVAPPGGFALPVTDLEPVPAAEREAELERRLHAEAARPFDLAAGPLFRATLFRVAPDDHVLLLVVHHVVGDGYSSQLMVREVAALYGAFSRGLPSPLPELRAQYGDFAAWQRNRLQGAAFEKQVAYWTERLRGAPPLLEIPADRVRPPMHGHAGGSEPLEVPAGVADGLRALARAEGATLFNVLLAALAVHLGRYARQDDVVVGIPVDSRGLPELEEIVGIFLNTLPVRTRLDGEPTFREVVRRVRAETAGALAHQDVQFEKLVDELKVERSLSHTPIFQVMFTFHEAHGGAAGPGEEPETRFRAMHADTGKVSFDLGLVVGAGPAGVAGKWSYSAELFRPETAARMARAFESLLARAAADPDRPVAALSLLDDGERDRVLLEWNDTARPFPDAPVHRLLEARAAQSPGAAALEWEGGRLTFGELDARADALAARLRARGVGPETRVAVALERGPEMPVAVLAVLKAGGAYVPVDPAYPAGRVALVLADSAAPVLATTAALRERFDAFGGEVLCVDEGMAPGDAGEVPVDPGNLAYVVYTSGSTGKPKGVLVEHRGLANLLLAAVETFGFEPGDVVPALASYAFDIWGFEVLAPLLAGSTVRLVPAARVTEPDELLDALADATVLHAVPALMRQIVDAARGRGGLPRLRRAFVGGDSVPAALLVEMREVFSAAETRVLYGPTEATVLATSFPVPAGGPVEGRPIGGPLPNVRVYVCDARGGPVLVGAPGEVLIGGAGVARGYLGRPGLTAEKFVPDPFSGEPGARLYRTGDVARWVDRGTLEFLGRTDAQVKVRGFRIEPGEVEAALLRRPEVREAVVVAREDRPGDRRLVAYFVPSPDAAGTLADLRAALQAELPEHMVPSSLVVLDAIPTTPNGKVDARALPAPDAAAERREHVEPRSALERVLAGIWRDVLGVERVGITDSFFDLGGHSLLATQVSTRLKASKIQAPVRMLFQHPTVEEMARALVAAEPRPGQTEKVAALIEKVQGLSAEERERIRQARPGAGVEG</sequence>
<comment type="similarity">
    <text evidence="2">Belongs to the ATP-dependent AMP-binding enzyme family.</text>
</comment>
<dbReference type="NCBIfam" id="TIGR01733">
    <property type="entry name" value="AA-adenyl-dom"/>
    <property type="match status" value="1"/>
</dbReference>
<evidence type="ECO:0000256" key="3">
    <source>
        <dbReference type="ARBA" id="ARBA00022450"/>
    </source>
</evidence>
<proteinExistence type="inferred from homology"/>
<dbReference type="EC" id="6.2.1.3" evidence="6"/>
<dbReference type="InterPro" id="IPR036736">
    <property type="entry name" value="ACP-like_sf"/>
</dbReference>
<dbReference type="AlphaFoldDB" id="S5UDB2"/>
<evidence type="ECO:0000256" key="4">
    <source>
        <dbReference type="ARBA" id="ARBA00022553"/>
    </source>
</evidence>
<keyword evidence="4" id="KW-0597">Phosphoprotein</keyword>
<dbReference type="InterPro" id="IPR010071">
    <property type="entry name" value="AA_adenyl_dom"/>
</dbReference>
<dbReference type="FunFam" id="1.10.1200.10:FF:000005">
    <property type="entry name" value="Nonribosomal peptide synthetase 1"/>
    <property type="match status" value="1"/>
</dbReference>
<name>S5UDB2_9BACT</name>
<keyword evidence="3" id="KW-0596">Phosphopantetheine</keyword>
<dbReference type="FunFam" id="3.30.559.10:FF:000012">
    <property type="entry name" value="Non-ribosomal peptide synthetase"/>
    <property type="match status" value="1"/>
</dbReference>
<dbReference type="SUPFAM" id="SSF56801">
    <property type="entry name" value="Acetyl-CoA synthetase-like"/>
    <property type="match status" value="1"/>
</dbReference>
<dbReference type="PROSITE" id="PS00012">
    <property type="entry name" value="PHOSPHOPANTETHEINE"/>
    <property type="match status" value="1"/>
</dbReference>
<dbReference type="Pfam" id="PF13193">
    <property type="entry name" value="AMP-binding_C"/>
    <property type="match status" value="1"/>
</dbReference>
<dbReference type="GO" id="GO:0043041">
    <property type="term" value="P:amino acid activation for nonribosomal peptide biosynthetic process"/>
    <property type="evidence" value="ECO:0007669"/>
    <property type="project" value="TreeGrafter"/>
</dbReference>
<dbReference type="Gene3D" id="1.10.1200.10">
    <property type="entry name" value="ACP-like"/>
    <property type="match status" value="1"/>
</dbReference>
<reference evidence="6" key="1">
    <citation type="journal article" date="2013" name="Proc. Natl. Acad. Sci. U.S.A.">
        <title>Mapping gene clusters within arrayed metagenomic libraries to expand the structural diversity of biomedically relevant natural products.</title>
        <authorList>
            <person name="Owen J.G."/>
            <person name="Reddy B.V."/>
            <person name="Ternei M.A."/>
            <person name="Charlop-Powers Z."/>
            <person name="Calle P.Y."/>
            <person name="Kim J.H."/>
            <person name="Brady S.F."/>
        </authorList>
    </citation>
    <scope>NUCLEOTIDE SEQUENCE</scope>
</reference>
<evidence type="ECO:0000256" key="2">
    <source>
        <dbReference type="ARBA" id="ARBA00006432"/>
    </source>
</evidence>
<dbReference type="Pfam" id="PF00550">
    <property type="entry name" value="PP-binding"/>
    <property type="match status" value="1"/>
</dbReference>
<organism evidence="6">
    <name type="scientific">uncultured bacterium esnapd24</name>
    <dbReference type="NCBI Taxonomy" id="1366606"/>
    <lineage>
        <taxon>Bacteria</taxon>
        <taxon>environmental samples</taxon>
    </lineage>
</organism>
<comment type="cofactor">
    <cofactor evidence="1">
        <name>pantetheine 4'-phosphate</name>
        <dbReference type="ChEBI" id="CHEBI:47942"/>
    </cofactor>
</comment>
<dbReference type="Pfam" id="PF00501">
    <property type="entry name" value="AMP-binding"/>
    <property type="match status" value="1"/>
</dbReference>
<dbReference type="InterPro" id="IPR001242">
    <property type="entry name" value="Condensation_dom"/>
</dbReference>
<dbReference type="GO" id="GO:0009366">
    <property type="term" value="C:enterobactin synthetase complex"/>
    <property type="evidence" value="ECO:0007669"/>
    <property type="project" value="TreeGrafter"/>
</dbReference>
<evidence type="ECO:0000259" key="5">
    <source>
        <dbReference type="PROSITE" id="PS50075"/>
    </source>
</evidence>
<protein>
    <submittedName>
        <fullName evidence="6">Long-chain-fatty-acid--CoA ligase</fullName>
        <ecNumber evidence="6">6.2.1.3</ecNumber>
    </submittedName>
</protein>
<dbReference type="FunFam" id="3.40.50.980:FF:000001">
    <property type="entry name" value="Non-ribosomal peptide synthetase"/>
    <property type="match status" value="1"/>
</dbReference>
<dbReference type="InterPro" id="IPR006162">
    <property type="entry name" value="Ppantetheine_attach_site"/>
</dbReference>
<dbReference type="GO" id="GO:0031177">
    <property type="term" value="F:phosphopantetheine binding"/>
    <property type="evidence" value="ECO:0007669"/>
    <property type="project" value="InterPro"/>
</dbReference>
<dbReference type="InterPro" id="IPR020806">
    <property type="entry name" value="PKS_PP-bd"/>
</dbReference>
<dbReference type="InterPro" id="IPR025110">
    <property type="entry name" value="AMP-bd_C"/>
</dbReference>
<keyword evidence="6" id="KW-0436">Ligase</keyword>
<dbReference type="PANTHER" id="PTHR45527:SF1">
    <property type="entry name" value="FATTY ACID SYNTHASE"/>
    <property type="match status" value="1"/>
</dbReference>
<dbReference type="PROSITE" id="PS00455">
    <property type="entry name" value="AMP_BINDING"/>
    <property type="match status" value="1"/>
</dbReference>
<dbReference type="SUPFAM" id="SSF52777">
    <property type="entry name" value="CoA-dependent acyltransferases"/>
    <property type="match status" value="2"/>
</dbReference>
<dbReference type="CDD" id="cd05930">
    <property type="entry name" value="A_NRPS"/>
    <property type="match status" value="1"/>
</dbReference>
<dbReference type="EMBL" id="KF264564">
    <property type="protein sequence ID" value="AGS49937.1"/>
    <property type="molecule type" value="Genomic_DNA"/>
</dbReference>
<dbReference type="SUPFAM" id="SSF47336">
    <property type="entry name" value="ACP-like"/>
    <property type="match status" value="1"/>
</dbReference>
<dbReference type="CDD" id="cd19531">
    <property type="entry name" value="LCL_NRPS-like"/>
    <property type="match status" value="1"/>
</dbReference>
<dbReference type="GO" id="GO:0009239">
    <property type="term" value="P:enterobactin biosynthetic process"/>
    <property type="evidence" value="ECO:0007669"/>
    <property type="project" value="TreeGrafter"/>
</dbReference>
<dbReference type="Gene3D" id="2.30.38.10">
    <property type="entry name" value="Luciferase, Domain 3"/>
    <property type="match status" value="1"/>
</dbReference>
<dbReference type="GO" id="GO:0047527">
    <property type="term" value="F:2,3-dihydroxybenzoate-serine ligase activity"/>
    <property type="evidence" value="ECO:0007669"/>
    <property type="project" value="TreeGrafter"/>
</dbReference>
<accession>S5UDB2</accession>
<dbReference type="PROSITE" id="PS50075">
    <property type="entry name" value="CARRIER"/>
    <property type="match status" value="1"/>
</dbReference>
<dbReference type="Gene3D" id="3.30.300.30">
    <property type="match status" value="1"/>
</dbReference>
<dbReference type="InterPro" id="IPR009081">
    <property type="entry name" value="PP-bd_ACP"/>
</dbReference>
<feature type="domain" description="Carrier" evidence="5">
    <location>
        <begin position="1010"/>
        <end position="1084"/>
    </location>
</feature>
<dbReference type="GO" id="GO:0004467">
    <property type="term" value="F:long-chain fatty acid-CoA ligase activity"/>
    <property type="evidence" value="ECO:0007669"/>
    <property type="project" value="UniProtKB-EC"/>
</dbReference>
<dbReference type="InterPro" id="IPR020845">
    <property type="entry name" value="AMP-binding_CS"/>
</dbReference>
<dbReference type="Gene3D" id="3.30.559.30">
    <property type="entry name" value="Nonribosomal peptide synthetase, condensation domain"/>
    <property type="match status" value="1"/>
</dbReference>
<evidence type="ECO:0000256" key="1">
    <source>
        <dbReference type="ARBA" id="ARBA00001957"/>
    </source>
</evidence>
<evidence type="ECO:0000313" key="6">
    <source>
        <dbReference type="EMBL" id="AGS49937.1"/>
    </source>
</evidence>
<dbReference type="Gene3D" id="3.40.50.980">
    <property type="match status" value="2"/>
</dbReference>
<dbReference type="PANTHER" id="PTHR45527">
    <property type="entry name" value="NONRIBOSOMAL PEPTIDE SYNTHETASE"/>
    <property type="match status" value="1"/>
</dbReference>
<dbReference type="InterPro" id="IPR045851">
    <property type="entry name" value="AMP-bd_C_sf"/>
</dbReference>
<dbReference type="SMART" id="SM00823">
    <property type="entry name" value="PKS_PP"/>
    <property type="match status" value="1"/>
</dbReference>